<dbReference type="OrthoDB" id="3341102at2759"/>
<gene>
    <name evidence="1" type="ORF">JAAARDRAFT_134591</name>
</gene>
<evidence type="ECO:0000313" key="1">
    <source>
        <dbReference type="EMBL" id="KDQ54720.1"/>
    </source>
</evidence>
<sequence>MAPRVGWSSQRIAAHLSWDMPELFANLTRAHIWKWISKSGKKWSKKTKANVARQCSLAGSRRTGILAPYPEIIDKIKDVLTSTRKPGIAINAMIACSIMILIIRKQKPELLDDPKYQFVCAETYIQQFLSSVLNWSIRKGT</sequence>
<dbReference type="AlphaFoldDB" id="A0A067PLK9"/>
<proteinExistence type="predicted"/>
<keyword evidence="2" id="KW-1185">Reference proteome</keyword>
<dbReference type="InParanoid" id="A0A067PLK9"/>
<evidence type="ECO:0000313" key="2">
    <source>
        <dbReference type="Proteomes" id="UP000027265"/>
    </source>
</evidence>
<accession>A0A067PLK9</accession>
<name>A0A067PLK9_9AGAM</name>
<organism evidence="1 2">
    <name type="scientific">Jaapia argillacea MUCL 33604</name>
    <dbReference type="NCBI Taxonomy" id="933084"/>
    <lineage>
        <taxon>Eukaryota</taxon>
        <taxon>Fungi</taxon>
        <taxon>Dikarya</taxon>
        <taxon>Basidiomycota</taxon>
        <taxon>Agaricomycotina</taxon>
        <taxon>Agaricomycetes</taxon>
        <taxon>Agaricomycetidae</taxon>
        <taxon>Jaapiales</taxon>
        <taxon>Jaapiaceae</taxon>
        <taxon>Jaapia</taxon>
    </lineage>
</organism>
<dbReference type="HOGENOM" id="CLU_118200_0_0_1"/>
<dbReference type="Proteomes" id="UP000027265">
    <property type="component" value="Unassembled WGS sequence"/>
</dbReference>
<protein>
    <submittedName>
        <fullName evidence="1">Uncharacterized protein</fullName>
    </submittedName>
</protein>
<dbReference type="EMBL" id="KL197727">
    <property type="protein sequence ID" value="KDQ54720.1"/>
    <property type="molecule type" value="Genomic_DNA"/>
</dbReference>
<reference evidence="2" key="1">
    <citation type="journal article" date="2014" name="Proc. Natl. Acad. Sci. U.S.A.">
        <title>Extensive sampling of basidiomycete genomes demonstrates inadequacy of the white-rot/brown-rot paradigm for wood decay fungi.</title>
        <authorList>
            <person name="Riley R."/>
            <person name="Salamov A.A."/>
            <person name="Brown D.W."/>
            <person name="Nagy L.G."/>
            <person name="Floudas D."/>
            <person name="Held B.W."/>
            <person name="Levasseur A."/>
            <person name="Lombard V."/>
            <person name="Morin E."/>
            <person name="Otillar R."/>
            <person name="Lindquist E.A."/>
            <person name="Sun H."/>
            <person name="LaButti K.M."/>
            <person name="Schmutz J."/>
            <person name="Jabbour D."/>
            <person name="Luo H."/>
            <person name="Baker S.E."/>
            <person name="Pisabarro A.G."/>
            <person name="Walton J.D."/>
            <person name="Blanchette R.A."/>
            <person name="Henrissat B."/>
            <person name="Martin F."/>
            <person name="Cullen D."/>
            <person name="Hibbett D.S."/>
            <person name="Grigoriev I.V."/>
        </authorList>
    </citation>
    <scope>NUCLEOTIDE SEQUENCE [LARGE SCALE GENOMIC DNA]</scope>
    <source>
        <strain evidence="2">MUCL 33604</strain>
    </source>
</reference>